<dbReference type="Proteomes" id="UP000273807">
    <property type="component" value="Unassembled WGS sequence"/>
</dbReference>
<feature type="transmembrane region" description="Helical" evidence="7">
    <location>
        <begin position="486"/>
        <end position="511"/>
    </location>
</feature>
<feature type="region of interest" description="Disordered" evidence="6">
    <location>
        <begin position="1"/>
        <end position="21"/>
    </location>
</feature>
<evidence type="ECO:0000256" key="5">
    <source>
        <dbReference type="ARBA" id="ARBA00023136"/>
    </source>
</evidence>
<feature type="transmembrane region" description="Helical" evidence="7">
    <location>
        <begin position="195"/>
        <end position="215"/>
    </location>
</feature>
<dbReference type="OrthoDB" id="5241646at2"/>
<evidence type="ECO:0000313" key="9">
    <source>
        <dbReference type="EMBL" id="RNL50503.1"/>
    </source>
</evidence>
<dbReference type="InterPro" id="IPR019108">
    <property type="entry name" value="Caa3_assmbl_CtaG-rel"/>
</dbReference>
<keyword evidence="10" id="KW-1185">Reference proteome</keyword>
<accession>A0A3N0BP07</accession>
<feature type="transmembrane region" description="Helical" evidence="7">
    <location>
        <begin position="74"/>
        <end position="94"/>
    </location>
</feature>
<evidence type="ECO:0000313" key="10">
    <source>
        <dbReference type="Proteomes" id="UP000273807"/>
    </source>
</evidence>
<feature type="transmembrane region" description="Helical" evidence="7">
    <location>
        <begin position="314"/>
        <end position="335"/>
    </location>
</feature>
<dbReference type="PANTHER" id="PTHR34820:SF4">
    <property type="entry name" value="INNER MEMBRANE PROTEIN YEBZ"/>
    <property type="match status" value="1"/>
</dbReference>
<feature type="transmembrane region" description="Helical" evidence="7">
    <location>
        <begin position="33"/>
        <end position="54"/>
    </location>
</feature>
<dbReference type="GO" id="GO:0006825">
    <property type="term" value="P:copper ion transport"/>
    <property type="evidence" value="ECO:0007669"/>
    <property type="project" value="InterPro"/>
</dbReference>
<feature type="transmembrane region" description="Helical" evidence="7">
    <location>
        <begin position="114"/>
        <end position="141"/>
    </location>
</feature>
<protein>
    <submittedName>
        <fullName evidence="9">Copper resistance protein CopD</fullName>
    </submittedName>
</protein>
<feature type="transmembrane region" description="Helical" evidence="7">
    <location>
        <begin position="532"/>
        <end position="554"/>
    </location>
</feature>
<feature type="compositionally biased region" description="Polar residues" evidence="6">
    <location>
        <begin position="1"/>
        <end position="10"/>
    </location>
</feature>
<evidence type="ECO:0000256" key="6">
    <source>
        <dbReference type="SAM" id="MobiDB-lite"/>
    </source>
</evidence>
<feature type="transmembrane region" description="Helical" evidence="7">
    <location>
        <begin position="574"/>
        <end position="591"/>
    </location>
</feature>
<dbReference type="EMBL" id="RBED01000133">
    <property type="protein sequence ID" value="RNL50503.1"/>
    <property type="molecule type" value="Genomic_DNA"/>
</dbReference>
<organism evidence="9 10">
    <name type="scientific">Arthrobacter oryzae</name>
    <dbReference type="NCBI Taxonomy" id="409290"/>
    <lineage>
        <taxon>Bacteria</taxon>
        <taxon>Bacillati</taxon>
        <taxon>Actinomycetota</taxon>
        <taxon>Actinomycetes</taxon>
        <taxon>Micrococcales</taxon>
        <taxon>Micrococcaceae</taxon>
        <taxon>Arthrobacter</taxon>
    </lineage>
</organism>
<proteinExistence type="predicted"/>
<dbReference type="AlphaFoldDB" id="A0A3N0BP07"/>
<dbReference type="GO" id="GO:0005886">
    <property type="term" value="C:plasma membrane"/>
    <property type="evidence" value="ECO:0007669"/>
    <property type="project" value="UniProtKB-SubCell"/>
</dbReference>
<keyword evidence="5 7" id="KW-0472">Membrane</keyword>
<dbReference type="Pfam" id="PF05425">
    <property type="entry name" value="CopD"/>
    <property type="match status" value="1"/>
</dbReference>
<feature type="transmembrane region" description="Helical" evidence="7">
    <location>
        <begin position="356"/>
        <end position="378"/>
    </location>
</feature>
<dbReference type="InterPro" id="IPR008457">
    <property type="entry name" value="Cu-R_CopD_dom"/>
</dbReference>
<feature type="transmembrane region" description="Helical" evidence="7">
    <location>
        <begin position="453"/>
        <end position="474"/>
    </location>
</feature>
<name>A0A3N0BP07_9MICC</name>
<evidence type="ECO:0000256" key="3">
    <source>
        <dbReference type="ARBA" id="ARBA00022692"/>
    </source>
</evidence>
<feature type="transmembrane region" description="Helical" evidence="7">
    <location>
        <begin position="170"/>
        <end position="188"/>
    </location>
</feature>
<feature type="transmembrane region" description="Helical" evidence="7">
    <location>
        <begin position="652"/>
        <end position="673"/>
    </location>
</feature>
<dbReference type="PANTHER" id="PTHR34820">
    <property type="entry name" value="INNER MEMBRANE PROTEIN YEBZ"/>
    <property type="match status" value="1"/>
</dbReference>
<evidence type="ECO:0000256" key="1">
    <source>
        <dbReference type="ARBA" id="ARBA00004651"/>
    </source>
</evidence>
<evidence type="ECO:0000259" key="8">
    <source>
        <dbReference type="Pfam" id="PF05425"/>
    </source>
</evidence>
<gene>
    <name evidence="9" type="ORF">D7003_16600</name>
</gene>
<comment type="subcellular location">
    <subcellularLocation>
        <location evidence="1">Cell membrane</location>
        <topology evidence="1">Multi-pass membrane protein</topology>
    </subcellularLocation>
</comment>
<feature type="transmembrane region" description="Helical" evidence="7">
    <location>
        <begin position="281"/>
        <end position="302"/>
    </location>
</feature>
<evidence type="ECO:0000256" key="4">
    <source>
        <dbReference type="ARBA" id="ARBA00022989"/>
    </source>
</evidence>
<dbReference type="InterPro" id="IPR032694">
    <property type="entry name" value="CopC/D"/>
</dbReference>
<keyword evidence="4 7" id="KW-1133">Transmembrane helix</keyword>
<comment type="caution">
    <text evidence="9">The sequence shown here is derived from an EMBL/GenBank/DDBJ whole genome shotgun (WGS) entry which is preliminary data.</text>
</comment>
<keyword evidence="2" id="KW-1003">Cell membrane</keyword>
<sequence>MPPAVNSQPTAPAPRRAARGAVGPGGISGPWQIAGLAALFIGLAAALIFSGAVAAREVSDPGALVRWGLPVSKALHNVSLATVIGGLIFAVGILPRSTHGSRSRDRDAPEHPAFTRALTIAAAAGAAWTLSAIAVLVLGYADIAGQGVSGDEQFTRSLLYYMTGLEAGRAWLAVVVIAAVVTIALFGVRSLGALAGTLLLAMSGLVPAALIGHSSSSSDHEGAINSLGLHLVGVSAWVGGIIMLALLSGILSGARTGAGLAGANRVGTSAPDITEPTLRRFSTLAGFAFALVFASGVINASIRITSWADLFGSVYGQLLLAKTAATLVLGCIGLMHRQWIIPQLGHRGMGKSARRVLWQLVLAEVLIMGVTSGIAVGLGRSAPPQPATLAPAATPAFILSGYDLPPELTPERWLTEWRFDWLWIAVAAFGLVAYVAGVLKLRQRGDSWSWFRLANWVIGLLALIYITSGAPSVYGRILFSVHMIDHMALTMVAPIFLVLGAPVTLALRALAPRRDSSRGPREWLLVFVHSKFSQLVTHPLFAAANFAGSIVLFYYSDAFGFAMREHVGHELMNLHFALTGYIFVLTMIGTDPLPRRAPFPMRLLLLLATMGFHAFFGVAIMGGTGLLAADYFGNLGRTWGVSALLDQQMGGAVAWGIGEVPTLLVAIGVAIQWSRSDERESKRTDRAADRNNDADLTAYNDMFAKLAERDAKLAERDAKLAERNSHLEGR</sequence>
<dbReference type="Pfam" id="PF09678">
    <property type="entry name" value="Caa3_CtaG"/>
    <property type="match status" value="1"/>
</dbReference>
<feature type="domain" description="Copper resistance protein D" evidence="8">
    <location>
        <begin position="277"/>
        <end position="378"/>
    </location>
</feature>
<evidence type="ECO:0000256" key="2">
    <source>
        <dbReference type="ARBA" id="ARBA00022475"/>
    </source>
</evidence>
<keyword evidence="3 7" id="KW-0812">Transmembrane</keyword>
<reference evidence="9 10" key="1">
    <citation type="submission" date="2018-10" db="EMBL/GenBank/DDBJ databases">
        <title>Genome sequencing of Arthrobacter oryzae TNB02.</title>
        <authorList>
            <person name="Cho Y.-J."/>
            <person name="Cho A."/>
            <person name="Kim O.-S."/>
        </authorList>
    </citation>
    <scope>NUCLEOTIDE SEQUENCE [LARGE SCALE GENOMIC DNA]</scope>
    <source>
        <strain evidence="9 10">TNB02</strain>
    </source>
</reference>
<evidence type="ECO:0000256" key="7">
    <source>
        <dbReference type="SAM" id="Phobius"/>
    </source>
</evidence>
<feature type="transmembrane region" description="Helical" evidence="7">
    <location>
        <begin position="227"/>
        <end position="247"/>
    </location>
</feature>
<feature type="transmembrane region" description="Helical" evidence="7">
    <location>
        <begin position="421"/>
        <end position="441"/>
    </location>
</feature>
<feature type="transmembrane region" description="Helical" evidence="7">
    <location>
        <begin position="603"/>
        <end position="632"/>
    </location>
</feature>